<feature type="transmembrane region" description="Helical" evidence="1">
    <location>
        <begin position="45"/>
        <end position="71"/>
    </location>
</feature>
<protein>
    <submittedName>
        <fullName evidence="2">Uncharacterized protein</fullName>
    </submittedName>
</protein>
<organism evidence="2 3">
    <name type="scientific">Spiroplasma culicicola AES-1</name>
    <dbReference type="NCBI Taxonomy" id="1276246"/>
    <lineage>
        <taxon>Bacteria</taxon>
        <taxon>Bacillati</taxon>
        <taxon>Mycoplasmatota</taxon>
        <taxon>Mollicutes</taxon>
        <taxon>Entomoplasmatales</taxon>
        <taxon>Spiroplasmataceae</taxon>
        <taxon>Spiroplasma</taxon>
    </lineage>
</organism>
<feature type="transmembrane region" description="Helical" evidence="1">
    <location>
        <begin position="180"/>
        <end position="199"/>
    </location>
</feature>
<dbReference type="HOGENOM" id="CLU_432049_0_0_14"/>
<accession>W6A7C3</accession>
<feature type="transmembrane region" description="Helical" evidence="1">
    <location>
        <begin position="91"/>
        <end position="112"/>
    </location>
</feature>
<feature type="transmembrane region" description="Helical" evidence="1">
    <location>
        <begin position="136"/>
        <end position="160"/>
    </location>
</feature>
<dbReference type="STRING" id="1276246.SCULI_v1c05400"/>
<feature type="transmembrane region" description="Helical" evidence="1">
    <location>
        <begin position="603"/>
        <end position="622"/>
    </location>
</feature>
<dbReference type="OrthoDB" id="387892at2"/>
<dbReference type="EMBL" id="CP006681">
    <property type="protein sequence ID" value="AHI52881.1"/>
    <property type="molecule type" value="Genomic_DNA"/>
</dbReference>
<keyword evidence="1" id="KW-1133">Transmembrane helix</keyword>
<keyword evidence="1" id="KW-0812">Transmembrane</keyword>
<dbReference type="AlphaFoldDB" id="W6A7C3"/>
<evidence type="ECO:0000313" key="3">
    <source>
        <dbReference type="Proteomes" id="UP000019267"/>
    </source>
</evidence>
<evidence type="ECO:0000256" key="1">
    <source>
        <dbReference type="SAM" id="Phobius"/>
    </source>
</evidence>
<feature type="transmembrane region" description="Helical" evidence="1">
    <location>
        <begin position="206"/>
        <end position="225"/>
    </location>
</feature>
<dbReference type="KEGG" id="scq:SCULI_v1c05400"/>
<dbReference type="PATRIC" id="fig|1276246.3.peg.538"/>
<reference evidence="2 3" key="1">
    <citation type="journal article" date="2014" name="Genome Biol. Evol.">
        <title>Molecular evolution of the substrate utilization strategies and putative virulence factors in mosquito-associated Spiroplasma species.</title>
        <authorList>
            <person name="Chang T.H."/>
            <person name="Lo W.S."/>
            <person name="Ku C."/>
            <person name="Chen L.L."/>
            <person name="Kuo C.H."/>
        </authorList>
    </citation>
    <scope>NUCLEOTIDE SEQUENCE [LARGE SCALE GENOMIC DNA]</scope>
    <source>
        <strain evidence="2">AES-1</strain>
    </source>
</reference>
<name>W6A7C3_9MOLU</name>
<proteinExistence type="predicted"/>
<keyword evidence="3" id="KW-1185">Reference proteome</keyword>
<dbReference type="Proteomes" id="UP000019267">
    <property type="component" value="Chromosome"/>
</dbReference>
<dbReference type="RefSeq" id="WP_025363117.1">
    <property type="nucleotide sequence ID" value="NZ_CP006681.1"/>
</dbReference>
<sequence>MDTSKTEAIVSKKPKKLKALATIKNYEKTNWMSVAILFKINLKRIAVSVSFLTLASLFIIFNILFISAMYINQSINDGIMNLSKFYLLISIQYLVGSMLLSFLLIVTLIYLIKVQKNNGMQNIEVRAGIKPFISHLIRVSIGIIVIAVTLIINLIFSTLIPLGLHLPRTGYLLIVNSSAFWMLYAVAFSAIALIVVQMFSFANSLIFTSVITIAFSLSPLFSMLIKYSPLIEQKMQQAQTLNHMTPFIKSGKDFFEALNASNVQEAQSLLEGDNSLFTTLKTNIGEVFFPNYETIDIGFQNFADVYASYWLEDASHLLQFMVQTGNYNAKITSYSTHPEGDEMNNYLFKNTKIARLLDRIRIALDGFEDKNENIFTGSLKNGSKVKANDLTPAIDYIVSKDPNLKIIMDCINEQYQELSLSNNLVQIENQNYYENPQFVPIGGYYLPTYRYEKDSKYFEIEYENPLSPIMQEIAYITLQLYKNMYFITGPEVIDFNLNSYINNNNVLSTSITSLKTLNIINILNHMSFIYLNGAQDPFLSNILDHEFGFMTRFNVFSYKVQLSPALIKIYEENQETGIIKLNSASSERILFEQTSELKVKKNISVTAIIVFYLFIALGLYALSFKIYISKARY</sequence>
<evidence type="ECO:0000313" key="2">
    <source>
        <dbReference type="EMBL" id="AHI52881.1"/>
    </source>
</evidence>
<keyword evidence="1" id="KW-0472">Membrane</keyword>
<gene>
    <name evidence="2" type="ORF">SCULI_v1c05400</name>
</gene>